<organism evidence="2 3">
    <name type="scientific">Corallococcus coralloides</name>
    <name type="common">Myxococcus coralloides</name>
    <dbReference type="NCBI Taxonomy" id="184914"/>
    <lineage>
        <taxon>Bacteria</taxon>
        <taxon>Pseudomonadati</taxon>
        <taxon>Myxococcota</taxon>
        <taxon>Myxococcia</taxon>
        <taxon>Myxococcales</taxon>
        <taxon>Cystobacterineae</taxon>
        <taxon>Myxococcaceae</taxon>
        <taxon>Corallococcus</taxon>
    </lineage>
</organism>
<proteinExistence type="predicted"/>
<reference evidence="2 3" key="1">
    <citation type="submission" date="2018-12" db="EMBL/GenBank/DDBJ databases">
        <title>Complete Genome Sequence of the Corallopyronin A producing Myxobacterium Corallococcus coralloides B035.</title>
        <authorList>
            <person name="Bouhired S.M."/>
            <person name="Rupp O."/>
            <person name="Blom J."/>
            <person name="Schaeberle T.F."/>
            <person name="Kehraus S."/>
            <person name="Schiefer A."/>
            <person name="Pfarr K."/>
            <person name="Goesmann A."/>
            <person name="Hoerauf A."/>
            <person name="Koenig G.M."/>
        </authorList>
    </citation>
    <scope>NUCLEOTIDE SEQUENCE [LARGE SCALE GENOMIC DNA]</scope>
    <source>
        <strain evidence="2 3">B035</strain>
    </source>
</reference>
<protein>
    <recommendedName>
        <fullName evidence="4">Lipoprotein</fullName>
    </recommendedName>
</protein>
<dbReference type="Proteomes" id="UP000288758">
    <property type="component" value="Chromosome"/>
</dbReference>
<dbReference type="EMBL" id="CP034669">
    <property type="protein sequence ID" value="QAT81710.1"/>
    <property type="molecule type" value="Genomic_DNA"/>
</dbReference>
<sequence length="57" mass="5971">MQARKNVRRIAFVLAAAATVMGLGIAATPSSADAQDCTPQCFKNPITGQITCTYPCP</sequence>
<gene>
    <name evidence="2" type="ORF">EJ065_0095</name>
</gene>
<name>A0A410RIE3_CORCK</name>
<dbReference type="AlphaFoldDB" id="A0A410RIE3"/>
<evidence type="ECO:0000313" key="2">
    <source>
        <dbReference type="EMBL" id="QAT81710.1"/>
    </source>
</evidence>
<evidence type="ECO:0000313" key="3">
    <source>
        <dbReference type="Proteomes" id="UP000288758"/>
    </source>
</evidence>
<accession>A0A410RIE3</accession>
<keyword evidence="1" id="KW-0732">Signal</keyword>
<evidence type="ECO:0008006" key="4">
    <source>
        <dbReference type="Google" id="ProtNLM"/>
    </source>
</evidence>
<feature type="signal peptide" evidence="1">
    <location>
        <begin position="1"/>
        <end position="34"/>
    </location>
</feature>
<evidence type="ECO:0000256" key="1">
    <source>
        <dbReference type="SAM" id="SignalP"/>
    </source>
</evidence>
<dbReference type="RefSeq" id="WP_164933109.1">
    <property type="nucleotide sequence ID" value="NZ_CP034669.1"/>
</dbReference>
<feature type="chain" id="PRO_5019117700" description="Lipoprotein" evidence="1">
    <location>
        <begin position="35"/>
        <end position="57"/>
    </location>
</feature>